<evidence type="ECO:0000313" key="5">
    <source>
        <dbReference type="Proteomes" id="UP001497497"/>
    </source>
</evidence>
<name>A0AAV2HKP7_LYMST</name>
<comment type="caution">
    <text evidence="4">The sequence shown here is derived from an EMBL/GenBank/DDBJ whole genome shotgun (WGS) entry which is preliminary data.</text>
</comment>
<dbReference type="AlphaFoldDB" id="A0AAV2HKP7"/>
<keyword evidence="2 3" id="KW-0808">Transferase</keyword>
<evidence type="ECO:0000313" key="4">
    <source>
        <dbReference type="EMBL" id="CAL1534427.1"/>
    </source>
</evidence>
<dbReference type="Pfam" id="PF01531">
    <property type="entry name" value="Glyco_transf_11"/>
    <property type="match status" value="1"/>
</dbReference>
<sequence>MTATFFGGQGNQLFVYASLLGIAKAHNRTAFIRRGTILERVFEITHVNNNISTNGWVPGARLTSNSDRMREKMFAAFETRLMNVSKENITLVGCMQVWRYFTNIEDEIRRELTFLPHLRKQISGTLGKFRNQFEGNIIVGVHVRRGDFLSSENVKKGYGVANASYFVKAFARMRSMLNGANVTFIVASDDLTWCHANLNSPDVQILAPGSSMWHFGVLANCDHVIMSGGTYGWWAAWLADGITIYYQKYLVKGTWLFRGVNLQDYYPAKWVPLGD</sequence>
<dbReference type="GO" id="GO:0005975">
    <property type="term" value="P:carbohydrate metabolic process"/>
    <property type="evidence" value="ECO:0007669"/>
    <property type="project" value="InterPro"/>
</dbReference>
<comment type="pathway">
    <text evidence="3">Protein modification; protein glycosylation.</text>
</comment>
<dbReference type="PANTHER" id="PTHR11927:SF9">
    <property type="entry name" value="L-FUCOSYLTRANSFERASE"/>
    <property type="match status" value="1"/>
</dbReference>
<keyword evidence="3" id="KW-0333">Golgi apparatus</keyword>
<dbReference type="Gene3D" id="3.40.50.11350">
    <property type="match status" value="1"/>
</dbReference>
<keyword evidence="3" id="KW-0735">Signal-anchor</keyword>
<proteinExistence type="inferred from homology"/>
<dbReference type="GO" id="GO:0008107">
    <property type="term" value="F:galactoside 2-alpha-L-fucosyltransferase activity"/>
    <property type="evidence" value="ECO:0007669"/>
    <property type="project" value="InterPro"/>
</dbReference>
<evidence type="ECO:0000256" key="1">
    <source>
        <dbReference type="ARBA" id="ARBA00022676"/>
    </source>
</evidence>
<dbReference type="GO" id="GO:0032580">
    <property type="term" value="C:Golgi cisterna membrane"/>
    <property type="evidence" value="ECO:0007669"/>
    <property type="project" value="UniProtKB-SubCell"/>
</dbReference>
<dbReference type="Proteomes" id="UP001497497">
    <property type="component" value="Unassembled WGS sequence"/>
</dbReference>
<protein>
    <recommendedName>
        <fullName evidence="3">L-Fucosyltransferase</fullName>
        <ecNumber evidence="3">2.4.1.-</ecNumber>
    </recommendedName>
</protein>
<organism evidence="4 5">
    <name type="scientific">Lymnaea stagnalis</name>
    <name type="common">Great pond snail</name>
    <name type="synonym">Helix stagnalis</name>
    <dbReference type="NCBI Taxonomy" id="6523"/>
    <lineage>
        <taxon>Eukaryota</taxon>
        <taxon>Metazoa</taxon>
        <taxon>Spiralia</taxon>
        <taxon>Lophotrochozoa</taxon>
        <taxon>Mollusca</taxon>
        <taxon>Gastropoda</taxon>
        <taxon>Heterobranchia</taxon>
        <taxon>Euthyneura</taxon>
        <taxon>Panpulmonata</taxon>
        <taxon>Hygrophila</taxon>
        <taxon>Lymnaeoidea</taxon>
        <taxon>Lymnaeidae</taxon>
        <taxon>Lymnaea</taxon>
    </lineage>
</organism>
<dbReference type="PANTHER" id="PTHR11927">
    <property type="entry name" value="GALACTOSIDE 2-L-FUCOSYLTRANSFERASE"/>
    <property type="match status" value="1"/>
</dbReference>
<dbReference type="EMBL" id="CAXITT010000170">
    <property type="protein sequence ID" value="CAL1534427.1"/>
    <property type="molecule type" value="Genomic_DNA"/>
</dbReference>
<keyword evidence="1 3" id="KW-0328">Glycosyltransferase</keyword>
<keyword evidence="5" id="KW-1185">Reference proteome</keyword>
<keyword evidence="3" id="KW-0325">Glycoprotein</keyword>
<dbReference type="EC" id="2.4.1.-" evidence="3"/>
<evidence type="ECO:0000256" key="2">
    <source>
        <dbReference type="ARBA" id="ARBA00022679"/>
    </source>
</evidence>
<dbReference type="InterPro" id="IPR002516">
    <property type="entry name" value="Glyco_trans_11"/>
</dbReference>
<comment type="similarity">
    <text evidence="3">Belongs to the glycosyltransferase 11 family.</text>
</comment>
<comment type="subcellular location">
    <subcellularLocation>
        <location evidence="3">Golgi apparatus</location>
        <location evidence="3">Golgi stack membrane</location>
        <topology evidence="3">Single-pass type II membrane protein</topology>
    </subcellularLocation>
</comment>
<gene>
    <name evidence="4" type="ORF">GSLYS_00008387001</name>
</gene>
<accession>A0AAV2HKP7</accession>
<dbReference type="CDD" id="cd11301">
    <property type="entry name" value="Fut1_Fut2_like"/>
    <property type="match status" value="1"/>
</dbReference>
<reference evidence="4 5" key="1">
    <citation type="submission" date="2024-04" db="EMBL/GenBank/DDBJ databases">
        <authorList>
            <consortium name="Genoscope - CEA"/>
            <person name="William W."/>
        </authorList>
    </citation>
    <scope>NUCLEOTIDE SEQUENCE [LARGE SCALE GENOMIC DNA]</scope>
</reference>
<evidence type="ECO:0000256" key="3">
    <source>
        <dbReference type="RuleBase" id="RU363129"/>
    </source>
</evidence>
<keyword evidence="3" id="KW-0812">Transmembrane</keyword>